<keyword evidence="7 8" id="KW-0663">Pyridoxal phosphate</keyword>
<dbReference type="PIRSF" id="PIRSF000412">
    <property type="entry name" value="SHMT"/>
    <property type="match status" value="1"/>
</dbReference>
<dbReference type="SUPFAM" id="SSF53383">
    <property type="entry name" value="PLP-dependent transferases"/>
    <property type="match status" value="1"/>
</dbReference>
<evidence type="ECO:0000256" key="2">
    <source>
        <dbReference type="ARBA" id="ARBA00001933"/>
    </source>
</evidence>
<dbReference type="PANTHER" id="PTHR11680:SF28">
    <property type="entry name" value="SERINE HYDROXYMETHYLTRANSFERASE, MITOCHONDRIAL"/>
    <property type="match status" value="1"/>
</dbReference>
<dbReference type="InterPro" id="IPR015424">
    <property type="entry name" value="PyrdxlP-dep_Trfase"/>
</dbReference>
<dbReference type="Gene3D" id="3.40.640.10">
    <property type="entry name" value="Type I PLP-dependent aspartate aminotransferase-like (Major domain)"/>
    <property type="match status" value="1"/>
</dbReference>
<evidence type="ECO:0000313" key="11">
    <source>
        <dbReference type="Proteomes" id="UP000294003"/>
    </source>
</evidence>
<dbReference type="Proteomes" id="UP000294003">
    <property type="component" value="Unassembled WGS sequence"/>
</dbReference>
<evidence type="ECO:0000259" key="9">
    <source>
        <dbReference type="Pfam" id="PF00464"/>
    </source>
</evidence>
<comment type="caution">
    <text evidence="10">The sequence shown here is derived from an EMBL/GenBank/DDBJ whole genome shotgun (WGS) entry which is preliminary data.</text>
</comment>
<dbReference type="NCBIfam" id="NF000586">
    <property type="entry name" value="PRK00011.1"/>
    <property type="match status" value="1"/>
</dbReference>
<evidence type="ECO:0000256" key="1">
    <source>
        <dbReference type="ARBA" id="ARBA00001528"/>
    </source>
</evidence>
<keyword evidence="5 8" id="KW-0554">One-carbon metabolism</keyword>
<evidence type="ECO:0000256" key="3">
    <source>
        <dbReference type="ARBA" id="ARBA00004777"/>
    </source>
</evidence>
<dbReference type="CDD" id="cd00378">
    <property type="entry name" value="SHMT"/>
    <property type="match status" value="1"/>
</dbReference>
<evidence type="ECO:0000256" key="7">
    <source>
        <dbReference type="ARBA" id="ARBA00022898"/>
    </source>
</evidence>
<accession>A0ABY0GR06</accession>
<sequence>MATYALSKEHKELLERSLVDSDPEVAEIMKKEIQRQRESIILIASENVTSRAVFDALGSPMSNKYSEGLPGARYYGGNQHIDEIELLCQKRALEAFNLDPEQWGVNVQTLSGSPANLQVYQALMPPHGRLMGLDLPHGGHLSHGYQTPAKKISAVSTYFDTMPYRVNVDTGIIDYDRLEENAQLFRPKVLVAGTSAYCREIDYARMRKIADSVGAYLVVDMAHISGLIAAGVIKSPFPHADIVTTTTHKSLRGPRGAMIFFRKGVRSTDPKTGKQTMYDLENPINFSVFPGHQGGPHNHTITALAVALKQAQTPEFKAYQEKVVSNAKTLENKFKELGYKLVSDGTDSHMVLMDLRPQALDGARVEAVLEQMNIACNKNSIPGDKSALTPCGIRIGTPAMTSRGFGEKEFERVAEYIDQSIKLCKEIQGDLPKEANKLKDFRAKVVSGEVAKLNDLKKEIASWCSSFPLPVEGWRVDAGI</sequence>
<dbReference type="EC" id="2.1.2.1" evidence="8"/>
<dbReference type="InterPro" id="IPR049943">
    <property type="entry name" value="Ser_HO-MeTrfase-like"/>
</dbReference>
<dbReference type="Gene3D" id="3.90.1150.10">
    <property type="entry name" value="Aspartate Aminotransferase, domain 1"/>
    <property type="match status" value="1"/>
</dbReference>
<dbReference type="HAMAP" id="MF_00051">
    <property type="entry name" value="SHMT"/>
    <property type="match status" value="1"/>
</dbReference>
<comment type="catalytic activity">
    <reaction evidence="1 8">
        <text>(6R)-5,10-methylene-5,6,7,8-tetrahydrofolate + glycine + H2O = (6S)-5,6,7,8-tetrahydrofolate + L-serine</text>
        <dbReference type="Rhea" id="RHEA:15481"/>
        <dbReference type="ChEBI" id="CHEBI:15377"/>
        <dbReference type="ChEBI" id="CHEBI:15636"/>
        <dbReference type="ChEBI" id="CHEBI:33384"/>
        <dbReference type="ChEBI" id="CHEBI:57305"/>
        <dbReference type="ChEBI" id="CHEBI:57453"/>
        <dbReference type="EC" id="2.1.2.1"/>
    </reaction>
</comment>
<evidence type="ECO:0000256" key="6">
    <source>
        <dbReference type="ARBA" id="ARBA00022679"/>
    </source>
</evidence>
<comment type="cofactor">
    <cofactor evidence="2 8">
        <name>pyridoxal 5'-phosphate</name>
        <dbReference type="ChEBI" id="CHEBI:597326"/>
    </cofactor>
</comment>
<comment type="pathway">
    <text evidence="3 8">One-carbon metabolism; tetrahydrofolate interconversion.</text>
</comment>
<dbReference type="InterPro" id="IPR015422">
    <property type="entry name" value="PyrdxlP-dep_Trfase_small"/>
</dbReference>
<dbReference type="PROSITE" id="PS00096">
    <property type="entry name" value="SHMT"/>
    <property type="match status" value="1"/>
</dbReference>
<proteinExistence type="inferred from homology"/>
<evidence type="ECO:0000256" key="5">
    <source>
        <dbReference type="ARBA" id="ARBA00022563"/>
    </source>
</evidence>
<dbReference type="EMBL" id="QJNS01000745">
    <property type="protein sequence ID" value="RYO73892.1"/>
    <property type="molecule type" value="Genomic_DNA"/>
</dbReference>
<dbReference type="InterPro" id="IPR039429">
    <property type="entry name" value="SHMT-like_dom"/>
</dbReference>
<protein>
    <recommendedName>
        <fullName evidence="8">Serine hydroxymethyltransferase</fullName>
        <ecNumber evidence="8">2.1.2.1</ecNumber>
    </recommendedName>
</protein>
<dbReference type="InterPro" id="IPR001085">
    <property type="entry name" value="Ser_HO-MeTrfase"/>
</dbReference>
<reference evidence="10 11" key="1">
    <citation type="submission" date="2018-06" db="EMBL/GenBank/DDBJ databases">
        <title>Complete Genomes of Monosporascus.</title>
        <authorList>
            <person name="Robinson A.J."/>
            <person name="Natvig D.O."/>
        </authorList>
    </citation>
    <scope>NUCLEOTIDE SEQUENCE [LARGE SCALE GENOMIC DNA]</scope>
    <source>
        <strain evidence="10 11">CBS 609.92</strain>
    </source>
</reference>
<dbReference type="PANTHER" id="PTHR11680">
    <property type="entry name" value="SERINE HYDROXYMETHYLTRANSFERASE"/>
    <property type="match status" value="1"/>
</dbReference>
<gene>
    <name evidence="10" type="ORF">DL762_010624</name>
</gene>
<organism evidence="10 11">
    <name type="scientific">Monosporascus cannonballus</name>
    <dbReference type="NCBI Taxonomy" id="155416"/>
    <lineage>
        <taxon>Eukaryota</taxon>
        <taxon>Fungi</taxon>
        <taxon>Dikarya</taxon>
        <taxon>Ascomycota</taxon>
        <taxon>Pezizomycotina</taxon>
        <taxon>Sordariomycetes</taxon>
        <taxon>Xylariomycetidae</taxon>
        <taxon>Xylariales</taxon>
        <taxon>Xylariales incertae sedis</taxon>
        <taxon>Monosporascus</taxon>
    </lineage>
</organism>
<evidence type="ECO:0000313" key="10">
    <source>
        <dbReference type="EMBL" id="RYO73892.1"/>
    </source>
</evidence>
<evidence type="ECO:0000256" key="4">
    <source>
        <dbReference type="ARBA" id="ARBA00006376"/>
    </source>
</evidence>
<name>A0ABY0GR06_9PEZI</name>
<comment type="function">
    <text evidence="8">Interconversion of serine and glycine.</text>
</comment>
<keyword evidence="11" id="KW-1185">Reference proteome</keyword>
<dbReference type="Pfam" id="PF00464">
    <property type="entry name" value="SHMT"/>
    <property type="match status" value="1"/>
</dbReference>
<comment type="similarity">
    <text evidence="4 8">Belongs to the SHMT family.</text>
</comment>
<dbReference type="InterPro" id="IPR019798">
    <property type="entry name" value="Ser_HO-MeTrfase_PLP_BS"/>
</dbReference>
<feature type="domain" description="Serine hydroxymethyltransferase-like" evidence="9">
    <location>
        <begin position="18"/>
        <end position="417"/>
    </location>
</feature>
<keyword evidence="6 8" id="KW-0808">Transferase</keyword>
<dbReference type="InterPro" id="IPR015421">
    <property type="entry name" value="PyrdxlP-dep_Trfase_major"/>
</dbReference>
<evidence type="ECO:0000256" key="8">
    <source>
        <dbReference type="RuleBase" id="RU000585"/>
    </source>
</evidence>